<dbReference type="eggNOG" id="ENOG502ZT6E">
    <property type="taxonomic scope" value="Bacteria"/>
</dbReference>
<dbReference type="AlphaFoldDB" id="A0A069RKK4"/>
<keyword evidence="1" id="KW-0175">Coiled coil</keyword>
<proteinExistence type="predicted"/>
<organism evidence="2 3">
    <name type="scientific">Peptoclostridium litorale DSM 5388</name>
    <dbReference type="NCBI Taxonomy" id="1121324"/>
    <lineage>
        <taxon>Bacteria</taxon>
        <taxon>Bacillati</taxon>
        <taxon>Bacillota</taxon>
        <taxon>Clostridia</taxon>
        <taxon>Peptostreptococcales</taxon>
        <taxon>Peptoclostridiaceae</taxon>
        <taxon>Peptoclostridium</taxon>
    </lineage>
</organism>
<feature type="coiled-coil region" evidence="1">
    <location>
        <begin position="17"/>
        <end position="51"/>
    </location>
</feature>
<name>A0A069RKK4_PEPLI</name>
<sequence length="63" mass="7379">MKIVDKKNYDIQMFLKIQEATVILGAAIRRKEELEKKMGLNEEEVTEKETLKSIISEIEKILQ</sequence>
<dbReference type="RefSeq" id="WP_038261170.1">
    <property type="nucleotide sequence ID" value="NZ_FSRH01000001.1"/>
</dbReference>
<gene>
    <name evidence="2" type="ORF">CLIT_2c02460</name>
</gene>
<evidence type="ECO:0000313" key="2">
    <source>
        <dbReference type="EMBL" id="KDR96640.1"/>
    </source>
</evidence>
<dbReference type="Proteomes" id="UP000027946">
    <property type="component" value="Unassembled WGS sequence"/>
</dbReference>
<dbReference type="EMBL" id="JJMM01000002">
    <property type="protein sequence ID" value="KDR96640.1"/>
    <property type="molecule type" value="Genomic_DNA"/>
</dbReference>
<evidence type="ECO:0000313" key="3">
    <source>
        <dbReference type="Proteomes" id="UP000027946"/>
    </source>
</evidence>
<accession>A0A069RKK4</accession>
<evidence type="ECO:0000256" key="1">
    <source>
        <dbReference type="SAM" id="Coils"/>
    </source>
</evidence>
<comment type="caution">
    <text evidence="2">The sequence shown here is derived from an EMBL/GenBank/DDBJ whole genome shotgun (WGS) entry which is preliminary data.</text>
</comment>
<reference evidence="2 3" key="1">
    <citation type="submission" date="2014-03" db="EMBL/GenBank/DDBJ databases">
        <title>Genome sequence of Clostridium litorale W6, DSM 5388.</title>
        <authorList>
            <person name="Poehlein A."/>
            <person name="Jagirdar A."/>
            <person name="Khonsari B."/>
            <person name="Chibani C.M."/>
            <person name="Gutierrez Gutierrez D.A."/>
            <person name="Davydova E."/>
            <person name="Alghaithi H.S."/>
            <person name="Nair K.P."/>
            <person name="Dhamotharan K."/>
            <person name="Chandran L."/>
            <person name="G W."/>
            <person name="Daniel R."/>
        </authorList>
    </citation>
    <scope>NUCLEOTIDE SEQUENCE [LARGE SCALE GENOMIC DNA]</scope>
    <source>
        <strain evidence="2 3">W6</strain>
    </source>
</reference>
<keyword evidence="3" id="KW-1185">Reference proteome</keyword>
<protein>
    <submittedName>
        <fullName evidence="2">Uncharacterized protein</fullName>
    </submittedName>
</protein>